<dbReference type="InterPro" id="IPR017871">
    <property type="entry name" value="ABC_transporter-like_CS"/>
</dbReference>
<evidence type="ECO:0000313" key="5">
    <source>
        <dbReference type="EMBL" id="NYR15879.1"/>
    </source>
</evidence>
<comment type="caution">
    <text evidence="5">The sequence shown here is derived from an EMBL/GenBank/DDBJ whole genome shotgun (WGS) entry which is preliminary data.</text>
</comment>
<dbReference type="Proteomes" id="UP000554766">
    <property type="component" value="Unassembled WGS sequence"/>
</dbReference>
<gene>
    <name evidence="5" type="ORF">HC235_08020</name>
</gene>
<sequence>MALIEVVRVRKAYGKVVVFNDISIAIETGEFVALLGPSGCGKSTLLRILAGLEQPDSGEVRFKGQPVAGPRSEIALMFQTPTLLPWKTALDNVALPLVARGATWAEAREAAMRYLSLVGLSGFEEAYPKQLSGGMQQRVALARALAVEPEVLLLDEPFSALDPLTAESLRAELVRIWHENLSSVHTIVMVTHSVDEAVYVANRAIVLSPRPAKVVADVRIELPYPRNRRSPEFQKYVDLLYSYI</sequence>
<keyword evidence="6" id="KW-1185">Reference proteome</keyword>
<dbReference type="Pfam" id="PF00005">
    <property type="entry name" value="ABC_tran"/>
    <property type="match status" value="1"/>
</dbReference>
<dbReference type="GO" id="GO:0005524">
    <property type="term" value="F:ATP binding"/>
    <property type="evidence" value="ECO:0007669"/>
    <property type="project" value="UniProtKB-KW"/>
</dbReference>
<reference evidence="5 6" key="1">
    <citation type="journal article" date="2020" name="Nat. Commun.">
        <title>The structures of two archaeal type IV pili illuminate evolutionary relationships.</title>
        <authorList>
            <person name="Wang F."/>
            <person name="Baquero D.P."/>
            <person name="Su Z."/>
            <person name="Beltran L.C."/>
            <person name="Prangishvili D."/>
            <person name="Krupovic M."/>
            <person name="Egelman E.H."/>
        </authorList>
    </citation>
    <scope>NUCLEOTIDE SEQUENCE [LARGE SCALE GENOMIC DNA]</scope>
    <source>
        <strain evidence="5 6">2GA</strain>
    </source>
</reference>
<keyword evidence="2" id="KW-0547">Nucleotide-binding</keyword>
<dbReference type="PANTHER" id="PTHR42788">
    <property type="entry name" value="TAURINE IMPORT ATP-BINDING PROTEIN-RELATED"/>
    <property type="match status" value="1"/>
</dbReference>
<dbReference type="AlphaFoldDB" id="A0A7L4PA89"/>
<dbReference type="PROSITE" id="PS00211">
    <property type="entry name" value="ABC_TRANSPORTER_1"/>
    <property type="match status" value="1"/>
</dbReference>
<name>A0A7L4PA89_9CREN</name>
<evidence type="ECO:0000256" key="2">
    <source>
        <dbReference type="ARBA" id="ARBA00022741"/>
    </source>
</evidence>
<dbReference type="GeneID" id="5055184"/>
<evidence type="ECO:0000256" key="1">
    <source>
        <dbReference type="ARBA" id="ARBA00022448"/>
    </source>
</evidence>
<evidence type="ECO:0000259" key="4">
    <source>
        <dbReference type="PROSITE" id="PS50893"/>
    </source>
</evidence>
<dbReference type="InterPro" id="IPR003593">
    <property type="entry name" value="AAA+_ATPase"/>
</dbReference>
<evidence type="ECO:0000313" key="6">
    <source>
        <dbReference type="Proteomes" id="UP000554766"/>
    </source>
</evidence>
<dbReference type="CDD" id="cd03293">
    <property type="entry name" value="ABC_NrtD_SsuB_transporters"/>
    <property type="match status" value="1"/>
</dbReference>
<protein>
    <submittedName>
        <fullName evidence="5">ABC transporter ATP-binding protein</fullName>
    </submittedName>
</protein>
<dbReference type="SUPFAM" id="SSF52540">
    <property type="entry name" value="P-loop containing nucleoside triphosphate hydrolases"/>
    <property type="match status" value="1"/>
</dbReference>
<dbReference type="PROSITE" id="PS50893">
    <property type="entry name" value="ABC_TRANSPORTER_2"/>
    <property type="match status" value="1"/>
</dbReference>
<proteinExistence type="predicted"/>
<dbReference type="OMA" id="RMKDFDA"/>
<dbReference type="InterPro" id="IPR027417">
    <property type="entry name" value="P-loop_NTPase"/>
</dbReference>
<organism evidence="5 6">
    <name type="scientific">Pyrobaculum arsenaticum</name>
    <dbReference type="NCBI Taxonomy" id="121277"/>
    <lineage>
        <taxon>Archaea</taxon>
        <taxon>Thermoproteota</taxon>
        <taxon>Thermoprotei</taxon>
        <taxon>Thermoproteales</taxon>
        <taxon>Thermoproteaceae</taxon>
        <taxon>Pyrobaculum</taxon>
    </lineage>
</organism>
<feature type="domain" description="ABC transporter" evidence="4">
    <location>
        <begin position="4"/>
        <end position="234"/>
    </location>
</feature>
<evidence type="ECO:0000256" key="3">
    <source>
        <dbReference type="ARBA" id="ARBA00022840"/>
    </source>
</evidence>
<dbReference type="Gene3D" id="3.40.50.300">
    <property type="entry name" value="P-loop containing nucleotide triphosphate hydrolases"/>
    <property type="match status" value="1"/>
</dbReference>
<keyword evidence="3 5" id="KW-0067">ATP-binding</keyword>
<dbReference type="PANTHER" id="PTHR42788:SF13">
    <property type="entry name" value="ALIPHATIC SULFONATES IMPORT ATP-BINDING PROTEIN SSUB"/>
    <property type="match status" value="1"/>
</dbReference>
<dbReference type="EMBL" id="JAAVJF010000003">
    <property type="protein sequence ID" value="NYR15879.1"/>
    <property type="molecule type" value="Genomic_DNA"/>
</dbReference>
<dbReference type="InterPro" id="IPR050166">
    <property type="entry name" value="ABC_transporter_ATP-bind"/>
</dbReference>
<dbReference type="SMART" id="SM00382">
    <property type="entry name" value="AAA"/>
    <property type="match status" value="1"/>
</dbReference>
<accession>A0A7L4PA89</accession>
<keyword evidence="1" id="KW-0813">Transport</keyword>
<dbReference type="InterPro" id="IPR003439">
    <property type="entry name" value="ABC_transporter-like_ATP-bd"/>
</dbReference>
<dbReference type="GO" id="GO:0016887">
    <property type="term" value="F:ATP hydrolysis activity"/>
    <property type="evidence" value="ECO:0007669"/>
    <property type="project" value="InterPro"/>
</dbReference>
<dbReference type="RefSeq" id="WP_011899803.1">
    <property type="nucleotide sequence ID" value="NZ_JAAVJF010000003.1"/>
</dbReference>